<protein>
    <submittedName>
        <fullName evidence="2">Uncharacterized protein</fullName>
    </submittedName>
</protein>
<dbReference type="AlphaFoldDB" id="A0A2T5IN43"/>
<keyword evidence="3" id="KW-1185">Reference proteome</keyword>
<name>A0A2T5IN43_9LACT</name>
<accession>A0A2T5IN43</accession>
<organism evidence="2 3">
    <name type="scientific">Trichococcus patagoniensis</name>
    <dbReference type="NCBI Taxonomy" id="382641"/>
    <lineage>
        <taxon>Bacteria</taxon>
        <taxon>Bacillati</taxon>
        <taxon>Bacillota</taxon>
        <taxon>Bacilli</taxon>
        <taxon>Lactobacillales</taxon>
        <taxon>Carnobacteriaceae</taxon>
        <taxon>Trichococcus</taxon>
    </lineage>
</organism>
<evidence type="ECO:0000313" key="3">
    <source>
        <dbReference type="Proteomes" id="UP000244161"/>
    </source>
</evidence>
<gene>
    <name evidence="2" type="ORF">C8U37_105111</name>
</gene>
<evidence type="ECO:0000313" key="2">
    <source>
        <dbReference type="EMBL" id="PTQ85223.1"/>
    </source>
</evidence>
<dbReference type="Proteomes" id="UP000244161">
    <property type="component" value="Unassembled WGS sequence"/>
</dbReference>
<comment type="caution">
    <text evidence="2">The sequence shown here is derived from an EMBL/GenBank/DDBJ whole genome shotgun (WGS) entry which is preliminary data.</text>
</comment>
<dbReference type="EMBL" id="QAOM01000005">
    <property type="protein sequence ID" value="PTQ85223.1"/>
    <property type="molecule type" value="Genomic_DNA"/>
</dbReference>
<sequence>MSGNPDEGRFTGAEGIKTEASPAKPNPPQPAVKSVRALLGATASMRYNLSRKLGKDWRRLN</sequence>
<proteinExistence type="predicted"/>
<evidence type="ECO:0000256" key="1">
    <source>
        <dbReference type="SAM" id="MobiDB-lite"/>
    </source>
</evidence>
<reference evidence="2 3" key="1">
    <citation type="submission" date="2018-04" db="EMBL/GenBank/DDBJ databases">
        <title>Genomic Encyclopedia of Archaeal and Bacterial Type Strains, Phase II (KMG-II): from individual species to whole genera.</title>
        <authorList>
            <person name="Goeker M."/>
        </authorList>
    </citation>
    <scope>NUCLEOTIDE SEQUENCE [LARGE SCALE GENOMIC DNA]</scope>
    <source>
        <strain evidence="2 3">DSM 18806</strain>
    </source>
</reference>
<feature type="region of interest" description="Disordered" evidence="1">
    <location>
        <begin position="1"/>
        <end position="32"/>
    </location>
</feature>